<dbReference type="Gene3D" id="2.40.230.20">
    <property type="entry name" value="Nucleoside-specific channel-forming protein, Tsx-like"/>
    <property type="match status" value="1"/>
</dbReference>
<dbReference type="Proteomes" id="UP000198773">
    <property type="component" value="Unassembled WGS sequence"/>
</dbReference>
<sequence length="238" mass="27559">MRILLICLSLSLLPVQAKVLWQDFRLTYLYGENYRIGDPTRHVFTIEHAANTSWGDNFFFLDHMRFKDGTRSNYAELQPRFSLGKNTSGNYQFGPVKDVLLAAHIEMSSLATNYLYGVGVDLAVPGFRFVQANVYRRNNDKVANNWQLTLVWAYPFRIAEQQFLLDGFMDWASSSDDQRANLNLTPQLKWLASPSFGMESQLWLGIEYVFWRNKFGIADSPASRSHENNVNLLVKWHF</sequence>
<feature type="chain" id="PRO_5011627763" evidence="2">
    <location>
        <begin position="18"/>
        <end position="238"/>
    </location>
</feature>
<dbReference type="EMBL" id="FNRM01000007">
    <property type="protein sequence ID" value="SEA85343.1"/>
    <property type="molecule type" value="Genomic_DNA"/>
</dbReference>
<organism evidence="3 4">
    <name type="scientific">Alkalimonas amylolytica</name>
    <dbReference type="NCBI Taxonomy" id="152573"/>
    <lineage>
        <taxon>Bacteria</taxon>
        <taxon>Pseudomonadati</taxon>
        <taxon>Pseudomonadota</taxon>
        <taxon>Gammaproteobacteria</taxon>
        <taxon>Alkalimonas</taxon>
    </lineage>
</organism>
<dbReference type="STRING" id="152573.SAMN04488051_10790"/>
<evidence type="ECO:0000256" key="1">
    <source>
        <dbReference type="ARBA" id="ARBA00008728"/>
    </source>
</evidence>
<comment type="similarity">
    <text evidence="1">Belongs to the nucleoside-specific channel-forming outer membrane porin (Tsx) (TC 1.B.10) family.</text>
</comment>
<proteinExistence type="inferred from homology"/>
<keyword evidence="2" id="KW-0732">Signal</keyword>
<feature type="signal peptide" evidence="2">
    <location>
        <begin position="1"/>
        <end position="17"/>
    </location>
</feature>
<name>A0A1H4EJX3_ALKAM</name>
<gene>
    <name evidence="3" type="ORF">SAMN04488051_10790</name>
</gene>
<dbReference type="SUPFAM" id="SSF111364">
    <property type="entry name" value="Tsx-like channel"/>
    <property type="match status" value="1"/>
</dbReference>
<dbReference type="OrthoDB" id="104801at2"/>
<evidence type="ECO:0000313" key="3">
    <source>
        <dbReference type="EMBL" id="SEA85343.1"/>
    </source>
</evidence>
<evidence type="ECO:0000256" key="2">
    <source>
        <dbReference type="SAM" id="SignalP"/>
    </source>
</evidence>
<dbReference type="InterPro" id="IPR036777">
    <property type="entry name" value="Channel_Tsx-like_sf"/>
</dbReference>
<keyword evidence="4" id="KW-1185">Reference proteome</keyword>
<accession>A0A1H4EJX3</accession>
<dbReference type="RefSeq" id="WP_091343939.1">
    <property type="nucleotide sequence ID" value="NZ_FNRM01000007.1"/>
</dbReference>
<dbReference type="InterPro" id="IPR018013">
    <property type="entry name" value="Channel_Tsx-like"/>
</dbReference>
<reference evidence="3 4" key="1">
    <citation type="submission" date="2016-10" db="EMBL/GenBank/DDBJ databases">
        <authorList>
            <person name="de Groot N.N."/>
        </authorList>
    </citation>
    <scope>NUCLEOTIDE SEQUENCE [LARGE SCALE GENOMIC DNA]</scope>
    <source>
        <strain evidence="3 4">CGMCC 1.3430</strain>
    </source>
</reference>
<protein>
    <submittedName>
        <fullName evidence="3">Nucleoside-specific outer membrane channel protein Tsx</fullName>
    </submittedName>
</protein>
<dbReference type="AlphaFoldDB" id="A0A1H4EJX3"/>
<evidence type="ECO:0000313" key="4">
    <source>
        <dbReference type="Proteomes" id="UP000198773"/>
    </source>
</evidence>
<dbReference type="GO" id="GO:0009279">
    <property type="term" value="C:cell outer membrane"/>
    <property type="evidence" value="ECO:0007669"/>
    <property type="project" value="InterPro"/>
</dbReference>
<dbReference type="Pfam" id="PF03502">
    <property type="entry name" value="Channel_Tsx"/>
    <property type="match status" value="1"/>
</dbReference>